<dbReference type="EMBL" id="OU892282">
    <property type="protein sequence ID" value="CAG9770068.1"/>
    <property type="molecule type" value="Genomic_DNA"/>
</dbReference>
<reference evidence="2" key="1">
    <citation type="submission" date="2022-01" db="EMBL/GenBank/DDBJ databases">
        <authorList>
            <person name="King R."/>
        </authorList>
    </citation>
    <scope>NUCLEOTIDE SEQUENCE</scope>
</reference>
<keyword evidence="3" id="KW-1185">Reference proteome</keyword>
<organism evidence="2 3">
    <name type="scientific">Ceutorhynchus assimilis</name>
    <name type="common">cabbage seed weevil</name>
    <dbReference type="NCBI Taxonomy" id="467358"/>
    <lineage>
        <taxon>Eukaryota</taxon>
        <taxon>Metazoa</taxon>
        <taxon>Ecdysozoa</taxon>
        <taxon>Arthropoda</taxon>
        <taxon>Hexapoda</taxon>
        <taxon>Insecta</taxon>
        <taxon>Pterygota</taxon>
        <taxon>Neoptera</taxon>
        <taxon>Endopterygota</taxon>
        <taxon>Coleoptera</taxon>
        <taxon>Polyphaga</taxon>
        <taxon>Cucujiformia</taxon>
        <taxon>Curculionidae</taxon>
        <taxon>Ceutorhynchinae</taxon>
        <taxon>Ceutorhynchus</taxon>
    </lineage>
</organism>
<evidence type="ECO:0000313" key="2">
    <source>
        <dbReference type="EMBL" id="CAG9770068.1"/>
    </source>
</evidence>
<feature type="domain" description="DUF4817" evidence="1">
    <location>
        <begin position="6"/>
        <end position="55"/>
    </location>
</feature>
<dbReference type="Proteomes" id="UP001152799">
    <property type="component" value="Chromosome 6"/>
</dbReference>
<sequence length="141" mass="16603">MYENFEKFDMLKCYILANENTNAASELYFNRYPERHQPDSRIFRNLKNNLIQHGSFKQPRPRNYNIEQNEIQELNVLGERVVVAIKLSRCTVNSIAAKCRRGEPLKSPSKKRNRTKTVVNINEFDQIAIGNVIYEMYNNSE</sequence>
<dbReference type="InterPro" id="IPR032135">
    <property type="entry name" value="DUF4817"/>
</dbReference>
<proteinExistence type="predicted"/>
<gene>
    <name evidence="2" type="ORF">CEUTPL_LOCUS10530</name>
</gene>
<name>A0A9N9MT40_9CUCU</name>
<evidence type="ECO:0000313" key="3">
    <source>
        <dbReference type="Proteomes" id="UP001152799"/>
    </source>
</evidence>
<protein>
    <recommendedName>
        <fullName evidence="1">DUF4817 domain-containing protein</fullName>
    </recommendedName>
</protein>
<dbReference type="Pfam" id="PF16087">
    <property type="entry name" value="DUF4817"/>
    <property type="match status" value="1"/>
</dbReference>
<accession>A0A9N9MT40</accession>
<dbReference type="AlphaFoldDB" id="A0A9N9MT40"/>
<evidence type="ECO:0000259" key="1">
    <source>
        <dbReference type="Pfam" id="PF16087"/>
    </source>
</evidence>
<dbReference type="OrthoDB" id="6753189at2759"/>